<name>A0A1W2DN20_9HYPH</name>
<reference evidence="1 2" key="1">
    <citation type="submission" date="2017-04" db="EMBL/GenBank/DDBJ databases">
        <authorList>
            <person name="Afonso C.L."/>
            <person name="Miller P.J."/>
            <person name="Scott M.A."/>
            <person name="Spackman E."/>
            <person name="Goraichik I."/>
            <person name="Dimitrov K.M."/>
            <person name="Suarez D.L."/>
            <person name="Swayne D.E."/>
        </authorList>
    </citation>
    <scope>NUCLEOTIDE SEQUENCE [LARGE SCALE GENOMIC DNA]</scope>
    <source>
        <strain evidence="1 2">CGMCC 1.10972</strain>
    </source>
</reference>
<gene>
    <name evidence="1" type="ORF">SAMN06297251_11654</name>
</gene>
<accession>A0A1W2DN20</accession>
<evidence type="ECO:0000313" key="1">
    <source>
        <dbReference type="EMBL" id="SMC98861.1"/>
    </source>
</evidence>
<sequence length="52" mass="6299">MAGPISKLRKAIKTFREFDPEMEYLNGAVSHYDLERRQREIDQGRFRNRPQF</sequence>
<proteinExistence type="predicted"/>
<evidence type="ECO:0008006" key="3">
    <source>
        <dbReference type="Google" id="ProtNLM"/>
    </source>
</evidence>
<protein>
    <recommendedName>
        <fullName evidence="3">DUF3563 domain-containing protein</fullName>
    </recommendedName>
</protein>
<dbReference type="Proteomes" id="UP000192656">
    <property type="component" value="Unassembled WGS sequence"/>
</dbReference>
<evidence type="ECO:0000313" key="2">
    <source>
        <dbReference type="Proteomes" id="UP000192656"/>
    </source>
</evidence>
<keyword evidence="2" id="KW-1185">Reference proteome</keyword>
<dbReference type="EMBL" id="FWXR01000016">
    <property type="protein sequence ID" value="SMC98861.1"/>
    <property type="molecule type" value="Genomic_DNA"/>
</dbReference>
<dbReference type="AlphaFoldDB" id="A0A1W2DN20"/>
<organism evidence="1 2">
    <name type="scientific">Fulvimarina manganoxydans</name>
    <dbReference type="NCBI Taxonomy" id="937218"/>
    <lineage>
        <taxon>Bacteria</taxon>
        <taxon>Pseudomonadati</taxon>
        <taxon>Pseudomonadota</taxon>
        <taxon>Alphaproteobacteria</taxon>
        <taxon>Hyphomicrobiales</taxon>
        <taxon>Aurantimonadaceae</taxon>
        <taxon>Fulvimarina</taxon>
    </lineage>
</organism>
<dbReference type="RefSeq" id="WP_139798434.1">
    <property type="nucleotide sequence ID" value="NZ_FWXR01000016.1"/>
</dbReference>
<dbReference type="OrthoDB" id="8451584at2"/>